<protein>
    <recommendedName>
        <fullName evidence="2">RBR-type E3 ubiquitin transferase</fullName>
        <ecNumber evidence="2">2.3.2.31</ecNumber>
    </recommendedName>
</protein>
<evidence type="ECO:0000256" key="8">
    <source>
        <dbReference type="ARBA" id="ARBA00022833"/>
    </source>
</evidence>
<evidence type="ECO:0000256" key="7">
    <source>
        <dbReference type="ARBA" id="ARBA00022786"/>
    </source>
</evidence>
<evidence type="ECO:0000256" key="1">
    <source>
        <dbReference type="ARBA" id="ARBA00001798"/>
    </source>
</evidence>
<dbReference type="eggNOG" id="KOG1812">
    <property type="taxonomic scope" value="Eukaryota"/>
</dbReference>
<keyword evidence="11" id="KW-1185">Reference proteome</keyword>
<keyword evidence="8" id="KW-0862">Zinc</keyword>
<dbReference type="Pfam" id="PF01485">
    <property type="entry name" value="IBR"/>
    <property type="match status" value="1"/>
</dbReference>
<keyword evidence="7" id="KW-0833">Ubl conjugation pathway</keyword>
<evidence type="ECO:0000256" key="2">
    <source>
        <dbReference type="ARBA" id="ARBA00012251"/>
    </source>
</evidence>
<evidence type="ECO:0000256" key="3">
    <source>
        <dbReference type="ARBA" id="ARBA00022679"/>
    </source>
</evidence>
<evidence type="ECO:0000256" key="6">
    <source>
        <dbReference type="ARBA" id="ARBA00022771"/>
    </source>
</evidence>
<sequence length="247" mass="28546">MGTAMSMGLETENDLSKYKKKRSSSNSLRIDIQQLGDSIENAINLVDSAKSEIWRECVSCRDDHIQDDMIKTKCSHFYCKCCLVRLFKNALRDESLFPPQCCHKPIAASEKIVGPVLVQKHKEKAIELKDPDRTYCSDSKCAQYLPRKATPTRVCKCASCGVRTCRKCKKHAHPGDCVYKLDALLEELADRKEWQRCSNCCRLIELSTGCNHIRCFCKFEFCYFCGKQWKTCDCLYADEEYLYERDY</sequence>
<organism evidence="10 11">
    <name type="scientific">Penicillium rubens (strain ATCC 28089 / DSM 1075 / NRRL 1951 / Wisconsin 54-1255)</name>
    <name type="common">Penicillium chrysogenum</name>
    <dbReference type="NCBI Taxonomy" id="500485"/>
    <lineage>
        <taxon>Eukaryota</taxon>
        <taxon>Fungi</taxon>
        <taxon>Dikarya</taxon>
        <taxon>Ascomycota</taxon>
        <taxon>Pezizomycotina</taxon>
        <taxon>Eurotiomycetes</taxon>
        <taxon>Eurotiomycetidae</taxon>
        <taxon>Eurotiales</taxon>
        <taxon>Aspergillaceae</taxon>
        <taxon>Penicillium</taxon>
        <taxon>Penicillium chrysogenum species complex</taxon>
    </lineage>
</organism>
<dbReference type="GO" id="GO:0016567">
    <property type="term" value="P:protein ubiquitination"/>
    <property type="evidence" value="ECO:0007669"/>
    <property type="project" value="InterPro"/>
</dbReference>
<dbReference type="PANTHER" id="PTHR11685">
    <property type="entry name" value="RBR FAMILY RING FINGER AND IBR DOMAIN-CONTAINING"/>
    <property type="match status" value="1"/>
</dbReference>
<proteinExistence type="predicted"/>
<evidence type="ECO:0000313" key="11">
    <source>
        <dbReference type="Proteomes" id="UP000000724"/>
    </source>
</evidence>
<dbReference type="PROSITE" id="PS00518">
    <property type="entry name" value="ZF_RING_1"/>
    <property type="match status" value="1"/>
</dbReference>
<keyword evidence="5" id="KW-0677">Repeat</keyword>
<dbReference type="EC" id="2.3.2.31" evidence="2"/>
<keyword evidence="6" id="KW-0863">Zinc-finger</keyword>
<evidence type="ECO:0000259" key="9">
    <source>
        <dbReference type="PROSITE" id="PS51873"/>
    </source>
</evidence>
<gene>
    <name evidence="10" type="ORF">Pc12g11240</name>
    <name evidence="10" type="ORF">PCH_Pc12g11240</name>
</gene>
<accession>B6GX45</accession>
<dbReference type="HOGENOM" id="CLU_022048_5_2_1"/>
<keyword evidence="4" id="KW-0479">Metal-binding</keyword>
<dbReference type="EMBL" id="AM920427">
    <property type="protein sequence ID" value="CAP80751.1"/>
    <property type="molecule type" value="Genomic_DNA"/>
</dbReference>
<dbReference type="Gene3D" id="1.20.120.1750">
    <property type="match status" value="1"/>
</dbReference>
<evidence type="ECO:0000256" key="5">
    <source>
        <dbReference type="ARBA" id="ARBA00022737"/>
    </source>
</evidence>
<dbReference type="InterPro" id="IPR044066">
    <property type="entry name" value="TRIAD_supradom"/>
</dbReference>
<dbReference type="CDD" id="cd22584">
    <property type="entry name" value="Rcat_RBR_unk"/>
    <property type="match status" value="1"/>
</dbReference>
<dbReference type="VEuPathDB" id="FungiDB:PCH_Pc12g11240"/>
<dbReference type="GO" id="GO:0061630">
    <property type="term" value="F:ubiquitin protein ligase activity"/>
    <property type="evidence" value="ECO:0007669"/>
    <property type="project" value="UniProtKB-EC"/>
</dbReference>
<dbReference type="PROSITE" id="PS51873">
    <property type="entry name" value="TRIAD"/>
    <property type="match status" value="1"/>
</dbReference>
<name>B6GX45_PENRW</name>
<evidence type="ECO:0000256" key="4">
    <source>
        <dbReference type="ARBA" id="ARBA00022723"/>
    </source>
</evidence>
<reference evidence="10 11" key="1">
    <citation type="journal article" date="2008" name="Nat. Biotechnol.">
        <title>Genome sequencing and analysis of the filamentous fungus Penicillium chrysogenum.</title>
        <authorList>
            <person name="van den Berg M.A."/>
            <person name="Albang R."/>
            <person name="Albermann K."/>
            <person name="Badger J.H."/>
            <person name="Daran J.-M."/>
            <person name="Driessen A.J.M."/>
            <person name="Garcia-Estrada C."/>
            <person name="Fedorova N.D."/>
            <person name="Harris D.M."/>
            <person name="Heijne W.H.M."/>
            <person name="Joardar V.S."/>
            <person name="Kiel J.A.K.W."/>
            <person name="Kovalchuk A."/>
            <person name="Martin J.F."/>
            <person name="Nierman W.C."/>
            <person name="Nijland J.G."/>
            <person name="Pronk J.T."/>
            <person name="Roubos J.A."/>
            <person name="van der Klei I.J."/>
            <person name="van Peij N.N.M.E."/>
            <person name="Veenhuis M."/>
            <person name="von Doehren H."/>
            <person name="Wagner C."/>
            <person name="Wortman J.R."/>
            <person name="Bovenberg R.A.L."/>
        </authorList>
    </citation>
    <scope>NUCLEOTIDE SEQUENCE [LARGE SCALE GENOMIC DNA]</scope>
    <source>
        <strain evidence="11">ATCC 28089 / DSM 1075 / NRRL 1951 / Wisconsin 54-1255</strain>
    </source>
</reference>
<keyword evidence="3" id="KW-0808">Transferase</keyword>
<dbReference type="BioCyc" id="PCHR:PC12G11240-MONOMER"/>
<dbReference type="Proteomes" id="UP000000724">
    <property type="component" value="Contig Pc00c12"/>
</dbReference>
<comment type="catalytic activity">
    <reaction evidence="1">
        <text>[E2 ubiquitin-conjugating enzyme]-S-ubiquitinyl-L-cysteine + [acceptor protein]-L-lysine = [E2 ubiquitin-conjugating enzyme]-L-cysteine + [acceptor protein]-N(6)-ubiquitinyl-L-lysine.</text>
        <dbReference type="EC" id="2.3.2.31"/>
    </reaction>
</comment>
<dbReference type="SUPFAM" id="SSF57850">
    <property type="entry name" value="RING/U-box"/>
    <property type="match status" value="2"/>
</dbReference>
<feature type="domain" description="RING-type" evidence="9">
    <location>
        <begin position="53"/>
        <end position="247"/>
    </location>
</feature>
<dbReference type="InterPro" id="IPR017907">
    <property type="entry name" value="Znf_RING_CS"/>
</dbReference>
<dbReference type="InterPro" id="IPR031127">
    <property type="entry name" value="E3_UB_ligase_RBR"/>
</dbReference>
<dbReference type="OrthoDB" id="9977870at2759"/>
<dbReference type="GO" id="GO:0008270">
    <property type="term" value="F:zinc ion binding"/>
    <property type="evidence" value="ECO:0007669"/>
    <property type="project" value="UniProtKB-KW"/>
</dbReference>
<dbReference type="InterPro" id="IPR002867">
    <property type="entry name" value="IBR_dom"/>
</dbReference>
<dbReference type="OMA" id="KCSHFYC"/>
<dbReference type="AlphaFoldDB" id="B6GX45"/>
<evidence type="ECO:0000313" key="10">
    <source>
        <dbReference type="EMBL" id="CAP80751.1"/>
    </source>
</evidence>